<dbReference type="OrthoDB" id="9782828at2"/>
<evidence type="ECO:0000256" key="10">
    <source>
        <dbReference type="ARBA" id="ARBA00023270"/>
    </source>
</evidence>
<comment type="function">
    <text evidence="1 12">Catalyzes the condensation of (S)-aspartate-beta-semialdehyde [(S)-ASA] and pyruvate to 4-hydroxy-tetrahydrodipicolinate (HTPA).</text>
</comment>
<dbReference type="Gene3D" id="3.20.20.70">
    <property type="entry name" value="Aldolase class I"/>
    <property type="match status" value="1"/>
</dbReference>
<dbReference type="GO" id="GO:0008840">
    <property type="term" value="F:4-hydroxy-tetrahydrodipicolinate synthase activity"/>
    <property type="evidence" value="ECO:0007669"/>
    <property type="project" value="UniProtKB-UniRule"/>
</dbReference>
<dbReference type="EMBL" id="FMZE01000009">
    <property type="protein sequence ID" value="SDD53751.1"/>
    <property type="molecule type" value="Genomic_DNA"/>
</dbReference>
<dbReference type="PIRSF" id="PIRSF001365">
    <property type="entry name" value="DHDPS"/>
    <property type="match status" value="1"/>
</dbReference>
<dbReference type="SMART" id="SM01130">
    <property type="entry name" value="DHDPS"/>
    <property type="match status" value="1"/>
</dbReference>
<sequence length="302" mass="32592">MADLTTRLRGSIAPLVTPFDAEGGLDLPTLRRLIDHHVEVGSHGVSVTGTTGEPGALVLDERFRMIDAAAEALDGRLPFVPGTGTHQLPDTIEITRRAAEAGADAALVIVPYYARPTQDGLYAWYRDVAEAVDIPILIYNIPSRTGVEIAPETVGRLWREVPNIVGMKEASPDFAHANFVLKETGPDFLLFSGLEALCFPLLAIGGAGFISVTANLVPREIARLYDAVAEGHWDEARELHFRLLDLNDVVLTETNPTAVKWLMSRAGLIGPALRAPLVPLSEQGRRRVGAAAEAWGLLEGAR</sequence>
<comment type="catalytic activity">
    <reaction evidence="11 12">
        <text>L-aspartate 4-semialdehyde + pyruvate = (2S,4S)-4-hydroxy-2,3,4,5-tetrahydrodipicolinate + H2O + H(+)</text>
        <dbReference type="Rhea" id="RHEA:34171"/>
        <dbReference type="ChEBI" id="CHEBI:15361"/>
        <dbReference type="ChEBI" id="CHEBI:15377"/>
        <dbReference type="ChEBI" id="CHEBI:15378"/>
        <dbReference type="ChEBI" id="CHEBI:67139"/>
        <dbReference type="ChEBI" id="CHEBI:537519"/>
        <dbReference type="EC" id="4.3.3.7"/>
    </reaction>
</comment>
<evidence type="ECO:0000256" key="7">
    <source>
        <dbReference type="ARBA" id="ARBA00022915"/>
    </source>
</evidence>
<proteinExistence type="inferred from homology"/>
<evidence type="ECO:0000256" key="13">
    <source>
        <dbReference type="PIRNR" id="PIRNR001365"/>
    </source>
</evidence>
<evidence type="ECO:0000256" key="3">
    <source>
        <dbReference type="ARBA" id="ARBA00007592"/>
    </source>
</evidence>
<evidence type="ECO:0000256" key="4">
    <source>
        <dbReference type="ARBA" id="ARBA00012086"/>
    </source>
</evidence>
<feature type="active site" description="Schiff-base intermediate with substrate" evidence="12">
    <location>
        <position position="168"/>
    </location>
</feature>
<keyword evidence="7 12" id="KW-0220">Diaminopimelate biosynthesis</keyword>
<comment type="similarity">
    <text evidence="3 12 13">Belongs to the DapA family.</text>
</comment>
<feature type="active site" description="Proton donor/acceptor" evidence="12">
    <location>
        <position position="139"/>
    </location>
</feature>
<accession>A0A222VS89</accession>
<dbReference type="NCBIfam" id="TIGR00674">
    <property type="entry name" value="dapA"/>
    <property type="match status" value="1"/>
</dbReference>
<dbReference type="PROSITE" id="PS00666">
    <property type="entry name" value="DHDPS_2"/>
    <property type="match status" value="1"/>
</dbReference>
<name>A0A222VS89_9PSEU</name>
<comment type="subunit">
    <text evidence="12">Homotetramer; dimer of dimers.</text>
</comment>
<feature type="binding site" evidence="12">
    <location>
        <position position="210"/>
    </location>
    <ligand>
        <name>pyruvate</name>
        <dbReference type="ChEBI" id="CHEBI:15361"/>
    </ligand>
</feature>
<keyword evidence="10 12" id="KW-0704">Schiff base</keyword>
<evidence type="ECO:0000256" key="9">
    <source>
        <dbReference type="ARBA" id="ARBA00023239"/>
    </source>
</evidence>
<keyword evidence="9 12" id="KW-0456">Lyase</keyword>
<evidence type="ECO:0000256" key="5">
    <source>
        <dbReference type="ARBA" id="ARBA00022490"/>
    </source>
</evidence>
<dbReference type="PRINTS" id="PR00146">
    <property type="entry name" value="DHPICSNTHASE"/>
</dbReference>
<feature type="site" description="Part of a proton relay during catalysis" evidence="12">
    <location>
        <position position="113"/>
    </location>
</feature>
<evidence type="ECO:0000256" key="2">
    <source>
        <dbReference type="ARBA" id="ARBA00005120"/>
    </source>
</evidence>
<dbReference type="CDD" id="cd00950">
    <property type="entry name" value="DHDPS"/>
    <property type="match status" value="1"/>
</dbReference>
<dbReference type="PANTHER" id="PTHR12128:SF66">
    <property type="entry name" value="4-HYDROXY-2-OXOGLUTARATE ALDOLASE, MITOCHONDRIAL"/>
    <property type="match status" value="1"/>
</dbReference>
<dbReference type="GO" id="GO:0019877">
    <property type="term" value="P:diaminopimelate biosynthetic process"/>
    <property type="evidence" value="ECO:0007669"/>
    <property type="project" value="UniProtKB-UniRule"/>
</dbReference>
<organism evidence="14 15">
    <name type="scientific">Prauserella marina</name>
    <dbReference type="NCBI Taxonomy" id="530584"/>
    <lineage>
        <taxon>Bacteria</taxon>
        <taxon>Bacillati</taxon>
        <taxon>Actinomycetota</taxon>
        <taxon>Actinomycetes</taxon>
        <taxon>Pseudonocardiales</taxon>
        <taxon>Pseudonocardiaceae</taxon>
        <taxon>Prauserella</taxon>
    </lineage>
</organism>
<dbReference type="KEGG" id="pmad:BAY61_18810"/>
<gene>
    <name evidence="12" type="primary">dapA</name>
    <name evidence="14" type="ORF">SAMN05421630_109289</name>
</gene>
<feature type="binding site" evidence="12">
    <location>
        <position position="51"/>
    </location>
    <ligand>
        <name>pyruvate</name>
        <dbReference type="ChEBI" id="CHEBI:15361"/>
    </ligand>
</feature>
<keyword evidence="6 12" id="KW-0028">Amino-acid biosynthesis</keyword>
<dbReference type="STRING" id="530584.SAMN05421630_109289"/>
<comment type="subcellular location">
    <subcellularLocation>
        <location evidence="12">Cytoplasm</location>
    </subcellularLocation>
</comment>
<dbReference type="PANTHER" id="PTHR12128">
    <property type="entry name" value="DIHYDRODIPICOLINATE SYNTHASE"/>
    <property type="match status" value="1"/>
</dbReference>
<feature type="site" description="Part of a proton relay during catalysis" evidence="12">
    <location>
        <position position="50"/>
    </location>
</feature>
<evidence type="ECO:0000256" key="12">
    <source>
        <dbReference type="HAMAP-Rule" id="MF_00418"/>
    </source>
</evidence>
<dbReference type="GO" id="GO:0009089">
    <property type="term" value="P:lysine biosynthetic process via diaminopimelate"/>
    <property type="evidence" value="ECO:0007669"/>
    <property type="project" value="UniProtKB-UniRule"/>
</dbReference>
<evidence type="ECO:0000256" key="1">
    <source>
        <dbReference type="ARBA" id="ARBA00003294"/>
    </source>
</evidence>
<dbReference type="InterPro" id="IPR013785">
    <property type="entry name" value="Aldolase_TIM"/>
</dbReference>
<dbReference type="SUPFAM" id="SSF51569">
    <property type="entry name" value="Aldolase"/>
    <property type="match status" value="1"/>
</dbReference>
<dbReference type="UniPathway" id="UPA00034">
    <property type="reaction ID" value="UER00017"/>
</dbReference>
<keyword evidence="15" id="KW-1185">Reference proteome</keyword>
<dbReference type="AlphaFoldDB" id="A0A222VS89"/>
<evidence type="ECO:0000256" key="8">
    <source>
        <dbReference type="ARBA" id="ARBA00023154"/>
    </source>
</evidence>
<evidence type="ECO:0000313" key="14">
    <source>
        <dbReference type="EMBL" id="SDD53751.1"/>
    </source>
</evidence>
<evidence type="ECO:0000313" key="15">
    <source>
        <dbReference type="Proteomes" id="UP000199494"/>
    </source>
</evidence>
<evidence type="ECO:0000256" key="11">
    <source>
        <dbReference type="ARBA" id="ARBA00047836"/>
    </source>
</evidence>
<protein>
    <recommendedName>
        <fullName evidence="4 12">4-hydroxy-tetrahydrodipicolinate synthase</fullName>
        <shortName evidence="12">HTPA synthase</shortName>
        <ecNumber evidence="4 12">4.3.3.7</ecNumber>
    </recommendedName>
</protein>
<dbReference type="InterPro" id="IPR005263">
    <property type="entry name" value="DapA"/>
</dbReference>
<dbReference type="InterPro" id="IPR002220">
    <property type="entry name" value="DapA-like"/>
</dbReference>
<dbReference type="EC" id="4.3.3.7" evidence="4 12"/>
<dbReference type="GO" id="GO:0005737">
    <property type="term" value="C:cytoplasm"/>
    <property type="evidence" value="ECO:0007669"/>
    <property type="project" value="UniProtKB-SubCell"/>
</dbReference>
<comment type="pathway">
    <text evidence="2 12">Amino-acid biosynthesis; L-lysine biosynthesis via DAP pathway; (S)-tetrahydrodipicolinate from L-aspartate: step 3/4.</text>
</comment>
<dbReference type="RefSeq" id="WP_091808427.1">
    <property type="nucleotide sequence ID" value="NZ_CP016353.1"/>
</dbReference>
<dbReference type="Proteomes" id="UP000199494">
    <property type="component" value="Unassembled WGS sequence"/>
</dbReference>
<keyword evidence="8 12" id="KW-0457">Lysine biosynthesis</keyword>
<reference evidence="14 15" key="1">
    <citation type="submission" date="2016-10" db="EMBL/GenBank/DDBJ databases">
        <authorList>
            <person name="de Groot N.N."/>
        </authorList>
    </citation>
    <scope>NUCLEOTIDE SEQUENCE [LARGE SCALE GENOMIC DNA]</scope>
    <source>
        <strain evidence="14 15">CGMCC 4.5506</strain>
    </source>
</reference>
<dbReference type="InterPro" id="IPR020625">
    <property type="entry name" value="Schiff_base-form_aldolases_AS"/>
</dbReference>
<dbReference type="HAMAP" id="MF_00418">
    <property type="entry name" value="DapA"/>
    <property type="match status" value="1"/>
</dbReference>
<keyword evidence="5 12" id="KW-0963">Cytoplasm</keyword>
<evidence type="ECO:0000256" key="6">
    <source>
        <dbReference type="ARBA" id="ARBA00022605"/>
    </source>
</evidence>
<dbReference type="Pfam" id="PF00701">
    <property type="entry name" value="DHDPS"/>
    <property type="match status" value="1"/>
</dbReference>
<comment type="caution">
    <text evidence="12">Was originally thought to be a dihydrodipicolinate synthase (DHDPS), catalyzing the condensation of (S)-aspartate-beta-semialdehyde [(S)-ASA] and pyruvate to dihydrodipicolinate (DHDP). However, it was shown in E.coli that the product of the enzymatic reaction is not dihydrodipicolinate but in fact (4S)-4-hydroxy-2,3,4,5-tetrahydro-(2S)-dipicolinic acid (HTPA), and that the consecutive dehydration reaction leading to DHDP is not spontaneous but catalyzed by DapB.</text>
</comment>